<sequence length="1317" mass="149669">MSMSVSVNNHVLLSTALIEVYNSSSNKRLIIRALLDSGSQTSLITSKVKNELNLTPQPSRLAIVGVGNQPLSNTMQRCSLKLRSKQTDFEADISCFVLPQISSNLPNSTFDASICSLPSNIKLADPNFNHSAPVDMLIGADLFWHLIESDRLDFGPNQPTALKSKLGWILSGPFVPKKTSNINSVQCNHVSFNSDKDTVSNDSLHNDLKKFWELEKIPTKKNILTADEIECENHFKNHTYRDEDGRFHVKLPLLAEPECLGNSYNFAKKQFLSLEKRLTRDANLTQMYSHFIKEYKDLGHLSESSKLIPEQSFFIPHHPIFRPTSESTKLRVVFNGSSKTTSGYSLNDLQVAGPHIQDSLFNILIRFRQYTYVLSGDVEKMYRMIKVQESDRDLQMILWRDNNTEPIKSFRLNTVTYGLTSSSFLSTRCLWQLGEECSDNKIKKIIQNDFVVDDLLTGNDSKHELIYIKKSVESALAAGCFNLRKYRSNLSSLLENNENTQKNLIISSSSHTLGVGWDPRSDIIHFPTNYRSNAKITKRSILSESCKVFDPLGILSIFTIKPKILIQKLWIEKVDWDEPAPQEIRQSWLLFIENMKHLHLLRIPRHVLCKEPSHIELHCFCDASQAAYAACIYLKSTNAQGDVTVRLLSAKARVASVKPTTIPRLELCACLLGAQLADAVVHALRCVIARKVYWTDSSIALAWLGARYDKLKTFVANRVAMILELTNDSEWRHVPTHLNPADLASRGVDTIKNDTLDIWWTGPTFLSQNESGWPSYDSRNVNINELPETKVHVSTTNKGVDENNKQPLIIDFSKYSKLKFLQRTFAYMQRFVYNCRNPRNKKVGILQPEELARSFRKLVYLAQADSFSKEINLLRSKGVLNSKNYLISLNPFLDSEGILRVGGRLTLSSYNFEKRHQMLLHAKHWLTKLLFQQEHLRLLHAGPQLLLYTVRESIWPIAGRDLARTTTRQCVKCRRISGKTFNPIMGSLPEQRVNPGFPFVSAAVDFAGPYLITDRKGRGCKITKCYLCLFVCLKYKCLHLEAVSELSKDAFILALRRFISRRGKPHELFCDNGRNFVGAAREIGDFLNTGADEVEAFSSGEGIKFNFQPAYSPHFGGLVEACVKSAKYHLKRMLGQTHLTFEELATLFSQIEAILNSRPLCPLSSSPNDLQPLTPGHFLIGRPLNSYPNENFADRTYRTRDRFLRLEFLRRLFWKRWMLEYITQLQARQKWRTPGTSLQLGDLVLLKEENAPPMHWKVGRITALFPGEDGVARAADVRTTTGTYRRGTRYLCPLLDPAAYSLEATASNAPEDVPAHC</sequence>
<reference evidence="5" key="1">
    <citation type="journal article" date="2008" name="Insect Biochem. Mol. Biol.">
        <title>The genome of a lepidopteran model insect, the silkworm Bombyx mori.</title>
        <authorList>
            <consortium name="International Silkworm Genome Consortium"/>
        </authorList>
    </citation>
    <scope>NUCLEOTIDE SEQUENCE [LARGE SCALE GENOMIC DNA]</scope>
    <source>
        <strain evidence="5">p50T</strain>
    </source>
</reference>
<dbReference type="InterPro" id="IPR043502">
    <property type="entry name" value="DNA/RNA_pol_sf"/>
</dbReference>
<evidence type="ECO:0000313" key="5">
    <source>
        <dbReference type="Proteomes" id="UP000005204"/>
    </source>
</evidence>
<dbReference type="InterPro" id="IPR036397">
    <property type="entry name" value="RNaseH_sf"/>
</dbReference>
<dbReference type="Pfam" id="PF18701">
    <property type="entry name" value="DUF5641"/>
    <property type="match status" value="1"/>
</dbReference>
<dbReference type="GO" id="GO:0042575">
    <property type="term" value="C:DNA polymerase complex"/>
    <property type="evidence" value="ECO:0007669"/>
    <property type="project" value="UniProtKB-ARBA"/>
</dbReference>
<dbReference type="SUPFAM" id="SSF56672">
    <property type="entry name" value="DNA/RNA polymerases"/>
    <property type="match status" value="1"/>
</dbReference>
<dbReference type="GO" id="GO:0006508">
    <property type="term" value="P:proteolysis"/>
    <property type="evidence" value="ECO:0007669"/>
    <property type="project" value="InterPro"/>
</dbReference>
<dbReference type="InterPro" id="IPR008042">
    <property type="entry name" value="Retrotrans_Pao"/>
</dbReference>
<evidence type="ECO:0000259" key="3">
    <source>
        <dbReference type="PROSITE" id="PS50994"/>
    </source>
</evidence>
<feature type="domain" description="Peptidase A2" evidence="2">
    <location>
        <begin position="31"/>
        <end position="67"/>
    </location>
</feature>
<dbReference type="PANTHER" id="PTHR47331">
    <property type="entry name" value="PHD-TYPE DOMAIN-CONTAINING PROTEIN"/>
    <property type="match status" value="1"/>
</dbReference>
<dbReference type="GO" id="GO:0071897">
    <property type="term" value="P:DNA biosynthetic process"/>
    <property type="evidence" value="ECO:0007669"/>
    <property type="project" value="UniProtKB-ARBA"/>
</dbReference>
<dbReference type="InterPro" id="IPR040676">
    <property type="entry name" value="DUF5641"/>
</dbReference>
<protein>
    <submittedName>
        <fullName evidence="4">Uncharacterized protein</fullName>
    </submittedName>
</protein>
<evidence type="ECO:0000313" key="4">
    <source>
        <dbReference type="EnsemblMetazoa" id="XP_037876795.1"/>
    </source>
</evidence>
<feature type="domain" description="Integrase catalytic" evidence="3">
    <location>
        <begin position="991"/>
        <end position="1183"/>
    </location>
</feature>
<reference evidence="4" key="2">
    <citation type="submission" date="2022-06" db="UniProtKB">
        <authorList>
            <consortium name="EnsemblMetazoa"/>
        </authorList>
    </citation>
    <scope>IDENTIFICATION</scope>
    <source>
        <strain evidence="4">p50T (Dazao)</strain>
    </source>
</reference>
<dbReference type="InterPro" id="IPR012337">
    <property type="entry name" value="RNaseH-like_sf"/>
</dbReference>
<accession>A0A8R2M9M7</accession>
<dbReference type="PANTHER" id="PTHR47331:SF5">
    <property type="entry name" value="RIBONUCLEASE H"/>
    <property type="match status" value="1"/>
</dbReference>
<dbReference type="Gene3D" id="3.30.420.10">
    <property type="entry name" value="Ribonuclease H-like superfamily/Ribonuclease H"/>
    <property type="match status" value="1"/>
</dbReference>
<dbReference type="PROSITE" id="PS50175">
    <property type="entry name" value="ASP_PROT_RETROV"/>
    <property type="match status" value="1"/>
</dbReference>
<dbReference type="EnsemblMetazoa" id="XM_038020867.1">
    <property type="protein sequence ID" value="XP_037876795.1"/>
    <property type="gene ID" value="LOC119630680"/>
</dbReference>
<name>A0A8R2M9M7_BOMMO</name>
<dbReference type="EnsemblMetazoa" id="XM_038020866.1">
    <property type="protein sequence ID" value="XP_037876794.1"/>
    <property type="gene ID" value="LOC119630680"/>
</dbReference>
<dbReference type="CDD" id="cd00303">
    <property type="entry name" value="retropepsin_like"/>
    <property type="match status" value="1"/>
</dbReference>
<keyword evidence="1" id="KW-0378">Hydrolase</keyword>
<dbReference type="GO" id="GO:0015074">
    <property type="term" value="P:DNA integration"/>
    <property type="evidence" value="ECO:0007669"/>
    <property type="project" value="InterPro"/>
</dbReference>
<dbReference type="InterPro" id="IPR001584">
    <property type="entry name" value="Integrase_cat-core"/>
</dbReference>
<dbReference type="Gene3D" id="2.40.70.10">
    <property type="entry name" value="Acid Proteases"/>
    <property type="match status" value="1"/>
</dbReference>
<proteinExistence type="predicted"/>
<organism evidence="4 5">
    <name type="scientific">Bombyx mori</name>
    <name type="common">Silk moth</name>
    <dbReference type="NCBI Taxonomy" id="7091"/>
    <lineage>
        <taxon>Eukaryota</taxon>
        <taxon>Metazoa</taxon>
        <taxon>Ecdysozoa</taxon>
        <taxon>Arthropoda</taxon>
        <taxon>Hexapoda</taxon>
        <taxon>Insecta</taxon>
        <taxon>Pterygota</taxon>
        <taxon>Neoptera</taxon>
        <taxon>Endopterygota</taxon>
        <taxon>Lepidoptera</taxon>
        <taxon>Glossata</taxon>
        <taxon>Ditrysia</taxon>
        <taxon>Bombycoidea</taxon>
        <taxon>Bombycidae</taxon>
        <taxon>Bombycinae</taxon>
        <taxon>Bombyx</taxon>
    </lineage>
</organism>
<keyword evidence="5" id="KW-1185">Reference proteome</keyword>
<evidence type="ECO:0000256" key="1">
    <source>
        <dbReference type="ARBA" id="ARBA00022801"/>
    </source>
</evidence>
<evidence type="ECO:0000259" key="2">
    <source>
        <dbReference type="PROSITE" id="PS50175"/>
    </source>
</evidence>
<dbReference type="Pfam" id="PF05380">
    <property type="entry name" value="Peptidase_A17"/>
    <property type="match status" value="1"/>
</dbReference>
<dbReference type="InterPro" id="IPR001995">
    <property type="entry name" value="Peptidase_A2_cat"/>
</dbReference>
<dbReference type="GO" id="GO:0004190">
    <property type="term" value="F:aspartic-type endopeptidase activity"/>
    <property type="evidence" value="ECO:0007669"/>
    <property type="project" value="InterPro"/>
</dbReference>
<dbReference type="GO" id="GO:0003676">
    <property type="term" value="F:nucleic acid binding"/>
    <property type="evidence" value="ECO:0007669"/>
    <property type="project" value="InterPro"/>
</dbReference>
<dbReference type="Proteomes" id="UP000005204">
    <property type="component" value="Unassembled WGS sequence"/>
</dbReference>
<dbReference type="PROSITE" id="PS50994">
    <property type="entry name" value="INTEGRASE"/>
    <property type="match status" value="1"/>
</dbReference>
<dbReference type="SUPFAM" id="SSF53098">
    <property type="entry name" value="Ribonuclease H-like"/>
    <property type="match status" value="1"/>
</dbReference>
<dbReference type="InterPro" id="IPR021109">
    <property type="entry name" value="Peptidase_aspartic_dom_sf"/>
</dbReference>